<feature type="region of interest" description="Disordered" evidence="1">
    <location>
        <begin position="384"/>
        <end position="413"/>
    </location>
</feature>
<keyword evidence="3" id="KW-1185">Reference proteome</keyword>
<feature type="region of interest" description="Disordered" evidence="1">
    <location>
        <begin position="78"/>
        <end position="112"/>
    </location>
</feature>
<feature type="compositionally biased region" description="Acidic residues" evidence="1">
    <location>
        <begin position="342"/>
        <end position="360"/>
    </location>
</feature>
<gene>
    <name evidence="2" type="ORF">AAF712_002847</name>
</gene>
<comment type="caution">
    <text evidence="2">The sequence shown here is derived from an EMBL/GenBank/DDBJ whole genome shotgun (WGS) entry which is preliminary data.</text>
</comment>
<feature type="compositionally biased region" description="Basic residues" evidence="1">
    <location>
        <begin position="96"/>
        <end position="109"/>
    </location>
</feature>
<organism evidence="2 3">
    <name type="scientific">Marasmius tenuissimus</name>
    <dbReference type="NCBI Taxonomy" id="585030"/>
    <lineage>
        <taxon>Eukaryota</taxon>
        <taxon>Fungi</taxon>
        <taxon>Dikarya</taxon>
        <taxon>Basidiomycota</taxon>
        <taxon>Agaricomycotina</taxon>
        <taxon>Agaricomycetes</taxon>
        <taxon>Agaricomycetidae</taxon>
        <taxon>Agaricales</taxon>
        <taxon>Marasmiineae</taxon>
        <taxon>Marasmiaceae</taxon>
        <taxon>Marasmius</taxon>
    </lineage>
</organism>
<evidence type="ECO:0000313" key="2">
    <source>
        <dbReference type="EMBL" id="KAL0069952.1"/>
    </source>
</evidence>
<feature type="compositionally biased region" description="Pro residues" evidence="1">
    <location>
        <begin position="397"/>
        <end position="412"/>
    </location>
</feature>
<feature type="compositionally biased region" description="Polar residues" evidence="1">
    <location>
        <begin position="17"/>
        <end position="26"/>
    </location>
</feature>
<feature type="region of interest" description="Disordered" evidence="1">
    <location>
        <begin position="338"/>
        <end position="360"/>
    </location>
</feature>
<evidence type="ECO:0000256" key="1">
    <source>
        <dbReference type="SAM" id="MobiDB-lite"/>
    </source>
</evidence>
<feature type="region of interest" description="Disordered" evidence="1">
    <location>
        <begin position="1"/>
        <end position="26"/>
    </location>
</feature>
<dbReference type="Proteomes" id="UP001437256">
    <property type="component" value="Unassembled WGS sequence"/>
</dbReference>
<accession>A0ABR3A9A1</accession>
<feature type="compositionally biased region" description="Low complexity" evidence="1">
    <location>
        <begin position="384"/>
        <end position="396"/>
    </location>
</feature>
<proteinExistence type="predicted"/>
<protein>
    <submittedName>
        <fullName evidence="2">Uncharacterized protein</fullName>
    </submittedName>
</protein>
<feature type="region of interest" description="Disordered" evidence="1">
    <location>
        <begin position="46"/>
        <end position="65"/>
    </location>
</feature>
<reference evidence="2 3" key="1">
    <citation type="submission" date="2024-05" db="EMBL/GenBank/DDBJ databases">
        <title>A draft genome resource for the thread blight pathogen Marasmius tenuissimus strain MS-2.</title>
        <authorList>
            <person name="Yulfo-Soto G.E."/>
            <person name="Baruah I.K."/>
            <person name="Amoako-Attah I."/>
            <person name="Bukari Y."/>
            <person name="Meinhardt L.W."/>
            <person name="Bailey B.A."/>
            <person name="Cohen S.P."/>
        </authorList>
    </citation>
    <scope>NUCLEOTIDE SEQUENCE [LARGE SCALE GENOMIC DNA]</scope>
    <source>
        <strain evidence="2 3">MS-2</strain>
    </source>
</reference>
<name>A0ABR3A9A1_9AGAR</name>
<evidence type="ECO:0000313" key="3">
    <source>
        <dbReference type="Proteomes" id="UP001437256"/>
    </source>
</evidence>
<sequence>MSAGAAVQAQPIGAMSSLGSTGSSTAQLPAPIAPYTPVQMLNAVAGPSSSSLSLSSPNPGRQRVTTMAGFPSLSMTQRANAQHLDHSAESLPHSGLQKKKKKPRGKAKKPPTLITQTATPKIDDCLAMAEGGVLVVNLQVNVYPPQPPTSTCHELGLPRHLHLYQRNRDSFAQTLTYLNLTFRFPNLPVTTLAIDLIGNIVHQLRSSGYDLPLPPTSSMFAPHEQLPLQLLGYTNLGRLNTATKTVCLVTTSITSMSTLHDVLANRNQYANSRLSVTTDNHFELNMIMRSSCYPLELNDSLAEMKLGNDEEHRIHRCISKRIYGLFQNDVNARVSEGVRSFDEDEMEASCDEGEDDSETSVEEEHIVAQVLSLTSGSSLASASTTAIAPTSARTSPIPGPVTPPATPPPPSLEIPAVNGPITLATVTPVNDHAQSGTLAPNALWATAWVERQTPGLDTIFSFERTSRIFEIVTETYINNHGGTPVPTLKITAQDYNGLADGLRDVIVQCIRRRDFTLLLSLDRHFILLNQAGHYLSSGNGIERETVHALFKRYMVDQADQFFTPLIGEYSTLYISWNFLTMDIR</sequence>
<dbReference type="EMBL" id="JBBXMP010000009">
    <property type="protein sequence ID" value="KAL0069952.1"/>
    <property type="molecule type" value="Genomic_DNA"/>
</dbReference>